<organism evidence="1 2">
    <name type="scientific">Vermiconidia calcicola</name>
    <dbReference type="NCBI Taxonomy" id="1690605"/>
    <lineage>
        <taxon>Eukaryota</taxon>
        <taxon>Fungi</taxon>
        <taxon>Dikarya</taxon>
        <taxon>Ascomycota</taxon>
        <taxon>Pezizomycotina</taxon>
        <taxon>Dothideomycetes</taxon>
        <taxon>Dothideomycetidae</taxon>
        <taxon>Mycosphaerellales</taxon>
        <taxon>Extremaceae</taxon>
        <taxon>Vermiconidia</taxon>
    </lineage>
</organism>
<sequence length="106" mass="11223">MAPTLLGKYNSSTRAILTIKLQAVGVGDFKEGERSMACPVCIGGIVSNRAKPKPMVPDEDGQVGADMEANGLLADYGESDAGDVEWDNDPDDEWPEAKGWNKVPGG</sequence>
<dbReference type="Proteomes" id="UP001281147">
    <property type="component" value="Unassembled WGS sequence"/>
</dbReference>
<reference evidence="1" key="1">
    <citation type="submission" date="2023-07" db="EMBL/GenBank/DDBJ databases">
        <title>Black Yeasts Isolated from many extreme environments.</title>
        <authorList>
            <person name="Coleine C."/>
            <person name="Stajich J.E."/>
            <person name="Selbmann L."/>
        </authorList>
    </citation>
    <scope>NUCLEOTIDE SEQUENCE</scope>
    <source>
        <strain evidence="1">CCFEE 5714</strain>
    </source>
</reference>
<protein>
    <submittedName>
        <fullName evidence="1">Uncharacterized protein</fullName>
    </submittedName>
</protein>
<evidence type="ECO:0000313" key="2">
    <source>
        <dbReference type="Proteomes" id="UP001281147"/>
    </source>
</evidence>
<gene>
    <name evidence="1" type="ORF">LTR37_001478</name>
</gene>
<keyword evidence="2" id="KW-1185">Reference proteome</keyword>
<proteinExistence type="predicted"/>
<dbReference type="EMBL" id="JAUTXU010000007">
    <property type="protein sequence ID" value="KAK3723994.1"/>
    <property type="molecule type" value="Genomic_DNA"/>
</dbReference>
<name>A0ACC3NVZ4_9PEZI</name>
<evidence type="ECO:0000313" key="1">
    <source>
        <dbReference type="EMBL" id="KAK3723994.1"/>
    </source>
</evidence>
<comment type="caution">
    <text evidence="1">The sequence shown here is derived from an EMBL/GenBank/DDBJ whole genome shotgun (WGS) entry which is preliminary data.</text>
</comment>
<accession>A0ACC3NVZ4</accession>